<dbReference type="InterPro" id="IPR036291">
    <property type="entry name" value="NAD(P)-bd_dom_sf"/>
</dbReference>
<dbReference type="SUPFAM" id="SSF51735">
    <property type="entry name" value="NAD(P)-binding Rossmann-fold domains"/>
    <property type="match status" value="2"/>
</dbReference>
<evidence type="ECO:0000313" key="4">
    <source>
        <dbReference type="Proteomes" id="UP001434337"/>
    </source>
</evidence>
<dbReference type="EMBL" id="CP115965">
    <property type="protein sequence ID" value="WZW97881.1"/>
    <property type="molecule type" value="Genomic_DNA"/>
</dbReference>
<evidence type="ECO:0000259" key="2">
    <source>
        <dbReference type="Pfam" id="PF02254"/>
    </source>
</evidence>
<accession>A0ABZ3C5H4</accession>
<sequence>MTNVFYLVLRRMRVPLIIVTIVYTVCTSVLALVPGVDANGQPTPGMGLFHAFYVISYTGTTIGFGEIPVPYSGAQRLWLTVSIYATVIGWSFSIVNLLALLQDPGFQNAVRSARFNNHIRGMREPFYIVAGCGETGAMVCHGLDRVGLRFVIIEPDPVRFEELRLEQFSFDPPMARSDASQADSLIAAGLLKPNCRGVMALAPADETNLDIAVNVGMLRRGLPTLARIQETDMDTAHGVFLNDIVVNPFERFAEHLVSAIIAPERYLAREILTGLPGMPLPEAHHPPAGHWVMCGYGRFGHAITEALRAFGLTVSVIDHSHYDGGQQVDIKGRGTEPGVLAAAGIEHANGIVAGHRDDRRNLAIAAHARELNPDIFIVTRQNQRSSAPLFEAFEGDLAMEPSKLVAREFLAVITTPLLARYLAYLRNQDEPVCSQLVTKLSTLRPGYVPETWSLVMNEPTAPAVVRQIREGVEVTVGHLMADPRHESEPLWLKPLVHARDDKTMINPGKGLRLAEGDEVLFVGSAEARRRQEFTLVNDTMLTFVITGEDRSSGGLLWRWMTQRRAHSAARS</sequence>
<evidence type="ECO:0000256" key="1">
    <source>
        <dbReference type="SAM" id="Phobius"/>
    </source>
</evidence>
<name>A0ABZ3C5H4_9ACTN</name>
<dbReference type="Gene3D" id="3.40.50.720">
    <property type="entry name" value="NAD(P)-binding Rossmann-like Domain"/>
    <property type="match status" value="2"/>
</dbReference>
<dbReference type="InterPro" id="IPR003148">
    <property type="entry name" value="RCK_N"/>
</dbReference>
<organism evidence="3 4">
    <name type="scientific">Propioniciclava soli</name>
    <dbReference type="NCBI Taxonomy" id="2775081"/>
    <lineage>
        <taxon>Bacteria</taxon>
        <taxon>Bacillati</taxon>
        <taxon>Actinomycetota</taxon>
        <taxon>Actinomycetes</taxon>
        <taxon>Propionibacteriales</taxon>
        <taxon>Propionibacteriaceae</taxon>
        <taxon>Propioniciclava</taxon>
    </lineage>
</organism>
<protein>
    <submittedName>
        <fullName evidence="3">NAD-binding protein</fullName>
    </submittedName>
</protein>
<feature type="transmembrane region" description="Helical" evidence="1">
    <location>
        <begin position="45"/>
        <end position="65"/>
    </location>
</feature>
<dbReference type="InterPro" id="IPR050721">
    <property type="entry name" value="Trk_Ktr_HKT_K-transport"/>
</dbReference>
<feature type="domain" description="RCK N-terminal" evidence="2">
    <location>
        <begin position="292"/>
        <end position="393"/>
    </location>
</feature>
<feature type="transmembrane region" description="Helical" evidence="1">
    <location>
        <begin position="12"/>
        <end position="33"/>
    </location>
</feature>
<dbReference type="PANTHER" id="PTHR43833">
    <property type="entry name" value="POTASSIUM CHANNEL PROTEIN 2-RELATED-RELATED"/>
    <property type="match status" value="1"/>
</dbReference>
<dbReference type="SUPFAM" id="SSF81324">
    <property type="entry name" value="Voltage-gated potassium channels"/>
    <property type="match status" value="1"/>
</dbReference>
<keyword evidence="4" id="KW-1185">Reference proteome</keyword>
<dbReference type="PANTHER" id="PTHR43833:SF9">
    <property type="entry name" value="POTASSIUM CHANNEL PROTEIN YUGO-RELATED"/>
    <property type="match status" value="1"/>
</dbReference>
<dbReference type="Pfam" id="PF02254">
    <property type="entry name" value="TrkA_N"/>
    <property type="match status" value="2"/>
</dbReference>
<keyword evidence="1" id="KW-0812">Transmembrane</keyword>
<dbReference type="Proteomes" id="UP001434337">
    <property type="component" value="Chromosome"/>
</dbReference>
<feature type="domain" description="RCK N-terminal" evidence="2">
    <location>
        <begin position="127"/>
        <end position="233"/>
    </location>
</feature>
<reference evidence="3 4" key="1">
    <citation type="journal article" date="2023" name="Environ Microbiome">
        <title>A coral-associated actinobacterium mitigates coral bleaching under heat stress.</title>
        <authorList>
            <person name="Li J."/>
            <person name="Zou Y."/>
            <person name="Li Q."/>
            <person name="Zhang J."/>
            <person name="Bourne D.G."/>
            <person name="Lyu Y."/>
            <person name="Liu C."/>
            <person name="Zhang S."/>
        </authorList>
    </citation>
    <scope>NUCLEOTIDE SEQUENCE [LARGE SCALE GENOMIC DNA]</scope>
    <source>
        <strain evidence="3 4">SCSIO 13291</strain>
    </source>
</reference>
<keyword evidence="1" id="KW-1133">Transmembrane helix</keyword>
<feature type="transmembrane region" description="Helical" evidence="1">
    <location>
        <begin position="77"/>
        <end position="101"/>
    </location>
</feature>
<gene>
    <name evidence="3" type="ORF">PCC79_13405</name>
</gene>
<keyword evidence="1" id="KW-0472">Membrane</keyword>
<proteinExistence type="predicted"/>
<evidence type="ECO:0000313" key="3">
    <source>
        <dbReference type="EMBL" id="WZW97881.1"/>
    </source>
</evidence>
<dbReference type="RefSeq" id="WP_342372124.1">
    <property type="nucleotide sequence ID" value="NZ_CP115965.1"/>
</dbReference>